<gene>
    <name evidence="2" type="ORF">SAMN05421748_13569</name>
</gene>
<protein>
    <submittedName>
        <fullName evidence="2">Uncharacterized protein</fullName>
    </submittedName>
</protein>
<feature type="compositionally biased region" description="Polar residues" evidence="1">
    <location>
        <begin position="405"/>
        <end position="426"/>
    </location>
</feature>
<evidence type="ECO:0000313" key="3">
    <source>
        <dbReference type="Proteomes" id="UP000219612"/>
    </source>
</evidence>
<dbReference type="EMBL" id="OBDY01000035">
    <property type="protein sequence ID" value="SNY69541.1"/>
    <property type="molecule type" value="Genomic_DNA"/>
</dbReference>
<evidence type="ECO:0000256" key="1">
    <source>
        <dbReference type="SAM" id="MobiDB-lite"/>
    </source>
</evidence>
<sequence length="514" mass="56700">MSTDAAPRSMDELLEEVTALETLDELSREQFERYVEAEATLEQGLLAEATRLLLAVEHDRSVQVLDMVTELNRTLRRIAAREASREGRTPEEAEFYGWWRSAADGLLLMIEGQRHMTTAEQFRIQGDLESAAEELRQGYELFDELSESDHPQAPVGEIRKRVAVATAQLYESIGQSRIGNYRGAHDLLDSVRAGFDELLAEIAEVDTDDLPPLRAVLAELVRDLNGSMVDIAALQGVVEMMMAGHAGRFRDMIVTGTAALESYQISLNAASASAAGRHVLALRRLEMGTISFWINYAESEIAVDDGNWERAGEFIRKARRHLMDINRLGVRNQEVGLTAQRPDISTLEFMLAGLDRRSERERRLREDNKDLRASLHRAQLSNINVYNSAEARQGATTMGDSFQFNAPVQNTGNMGGSNNQATTHQAAQDAGGSAELRRLADQLAQLRAVLETGPRTPVEQESIEQVRQAEAAARAGDENTVRSHLAGVGRWVLGVAERIGVELATTALRASIGA</sequence>
<accession>A0A285KE13</accession>
<keyword evidence="3" id="KW-1185">Reference proteome</keyword>
<feature type="region of interest" description="Disordered" evidence="1">
    <location>
        <begin position="405"/>
        <end position="432"/>
    </location>
</feature>
<dbReference type="AlphaFoldDB" id="A0A285KE13"/>
<dbReference type="Proteomes" id="UP000219612">
    <property type="component" value="Unassembled WGS sequence"/>
</dbReference>
<proteinExistence type="predicted"/>
<evidence type="ECO:0000313" key="2">
    <source>
        <dbReference type="EMBL" id="SNY69541.1"/>
    </source>
</evidence>
<reference evidence="2 3" key="1">
    <citation type="submission" date="2017-09" db="EMBL/GenBank/DDBJ databases">
        <authorList>
            <person name="Ehlers B."/>
            <person name="Leendertz F.H."/>
        </authorList>
    </citation>
    <scope>NUCLEOTIDE SEQUENCE [LARGE SCALE GENOMIC DNA]</scope>
    <source>
        <strain evidence="2 3">CGMCC 4.6857</strain>
    </source>
</reference>
<dbReference type="RefSeq" id="WP_097328230.1">
    <property type="nucleotide sequence ID" value="NZ_OBDY01000035.1"/>
</dbReference>
<name>A0A285KE13_9ACTN</name>
<organism evidence="2 3">
    <name type="scientific">Paractinoplanes atraurantiacus</name>
    <dbReference type="NCBI Taxonomy" id="1036182"/>
    <lineage>
        <taxon>Bacteria</taxon>
        <taxon>Bacillati</taxon>
        <taxon>Actinomycetota</taxon>
        <taxon>Actinomycetes</taxon>
        <taxon>Micromonosporales</taxon>
        <taxon>Micromonosporaceae</taxon>
        <taxon>Paractinoplanes</taxon>
    </lineage>
</organism>